<dbReference type="GO" id="GO:0003677">
    <property type="term" value="F:DNA binding"/>
    <property type="evidence" value="ECO:0007669"/>
    <property type="project" value="UniProtKB-KW"/>
</dbReference>
<keyword evidence="6 10" id="KW-0413">Isomerase</keyword>
<evidence type="ECO:0000313" key="11">
    <source>
        <dbReference type="Proteomes" id="UP000195766"/>
    </source>
</evidence>
<evidence type="ECO:0000256" key="1">
    <source>
        <dbReference type="ARBA" id="ARBA00000213"/>
    </source>
</evidence>
<protein>
    <recommendedName>
        <fullName evidence="3">DNA topoisomerase</fullName>
        <ecNumber evidence="3">5.6.2.1</ecNumber>
    </recommendedName>
</protein>
<dbReference type="EC" id="5.6.2.1" evidence="3"/>
<evidence type="ECO:0000256" key="6">
    <source>
        <dbReference type="ARBA" id="ARBA00023235"/>
    </source>
</evidence>
<dbReference type="OrthoDB" id="9778962at2"/>
<evidence type="ECO:0000256" key="3">
    <source>
        <dbReference type="ARBA" id="ARBA00012891"/>
    </source>
</evidence>
<dbReference type="RefSeq" id="WP_087141301.1">
    <property type="nucleotide sequence ID" value="NZ_FUIE01000065.1"/>
</dbReference>
<evidence type="ECO:0000256" key="5">
    <source>
        <dbReference type="ARBA" id="ARBA00023125"/>
    </source>
</evidence>
<organism evidence="10 11">
    <name type="scientific">Brevundimonas diminuta 3F5N</name>
    <dbReference type="NCBI Taxonomy" id="1255603"/>
    <lineage>
        <taxon>Bacteria</taxon>
        <taxon>Pseudomonadati</taxon>
        <taxon>Pseudomonadota</taxon>
        <taxon>Alphaproteobacteria</taxon>
        <taxon>Caulobacterales</taxon>
        <taxon>Caulobacteraceae</taxon>
        <taxon>Brevundimonas</taxon>
    </lineage>
</organism>
<feature type="domain" description="DNA topoisomerase I catalytic core eukaryotic-type" evidence="8">
    <location>
        <begin position="98"/>
        <end position="307"/>
    </location>
</feature>
<sequence>MSTNVINPPPSGGLVWSSNESPGLTRRRSGRGFCYLDPKGCLIRERNILMRIDALAIPPAWQDVWICPDPNGHIQATGRDARGRKQYRYHADWTARAASHKFARLPDFARRLPRLHDRVENDLSRRGPCKEKVLASAVRLLEVTLIRVGNAAYARQNRSFGLTTLRKRHLEVDGSALTFEFRGKSGKEHRVKVSDRRLARVMRGLEGLPGQHLFKYRDAEGELWAISSDDVNAYIREAMGDEFSAKDFRTWAATVAAARAFYEMAPPTSQTEARRNISTCMKAVASLLGNTPTVCRASYVHPRVIELYESGTITTCLPDPNAQSFDSRLSRLLSEPS</sequence>
<dbReference type="PROSITE" id="PS52038">
    <property type="entry name" value="TOPO_IB_2"/>
    <property type="match status" value="1"/>
</dbReference>
<feature type="region of interest" description="Disordered" evidence="7">
    <location>
        <begin position="1"/>
        <end position="21"/>
    </location>
</feature>
<proteinExistence type="inferred from homology"/>
<dbReference type="PRINTS" id="PR00416">
    <property type="entry name" value="EUTPISMRASEI"/>
</dbReference>
<comment type="catalytic activity">
    <reaction evidence="1">
        <text>ATP-independent breakage of single-stranded DNA, followed by passage and rejoining.</text>
        <dbReference type="EC" id="5.6.2.1"/>
    </reaction>
</comment>
<dbReference type="GO" id="GO:0006265">
    <property type="term" value="P:DNA topological change"/>
    <property type="evidence" value="ECO:0007669"/>
    <property type="project" value="InterPro"/>
</dbReference>
<dbReference type="Gene3D" id="3.30.66.10">
    <property type="entry name" value="DNA topoisomerase I domain"/>
    <property type="match status" value="1"/>
</dbReference>
<evidence type="ECO:0000256" key="7">
    <source>
        <dbReference type="SAM" id="MobiDB-lite"/>
    </source>
</evidence>
<dbReference type="InterPro" id="IPR011010">
    <property type="entry name" value="DNA_brk_join_enz"/>
</dbReference>
<reference evidence="10 11" key="1">
    <citation type="submission" date="2017-02" db="EMBL/GenBank/DDBJ databases">
        <authorList>
            <person name="Peterson S.W."/>
        </authorList>
    </citation>
    <scope>NUCLEOTIDE SEQUENCE [LARGE SCALE GENOMIC DNA]</scope>
    <source>
        <strain evidence="10 11">3F5N</strain>
    </source>
</reference>
<dbReference type="AlphaFoldDB" id="A0A1R4GG39"/>
<dbReference type="InterPro" id="IPR014711">
    <property type="entry name" value="TopoI_cat_a-hlx-sub_euk"/>
</dbReference>
<dbReference type="SUPFAM" id="SSF56349">
    <property type="entry name" value="DNA breaking-rejoining enzymes"/>
    <property type="match status" value="1"/>
</dbReference>
<dbReference type="InterPro" id="IPR035447">
    <property type="entry name" value="DNA_topo_I_N_sf"/>
</dbReference>
<dbReference type="InterPro" id="IPR013500">
    <property type="entry name" value="TopoI_cat_euk"/>
</dbReference>
<keyword evidence="5" id="KW-0238">DNA-binding</keyword>
<dbReference type="SUPFAM" id="SSF55869">
    <property type="entry name" value="DNA topoisomerase I domain"/>
    <property type="match status" value="1"/>
</dbReference>
<dbReference type="Proteomes" id="UP000195766">
    <property type="component" value="Unassembled WGS sequence"/>
</dbReference>
<evidence type="ECO:0000259" key="8">
    <source>
        <dbReference type="Pfam" id="PF01028"/>
    </source>
</evidence>
<dbReference type="Gene3D" id="1.10.132.120">
    <property type="match status" value="1"/>
</dbReference>
<dbReference type="EMBL" id="FUIE01000065">
    <property type="protein sequence ID" value="SJM67064.1"/>
    <property type="molecule type" value="Genomic_DNA"/>
</dbReference>
<feature type="domain" description="DNA topoisomerase IB N-terminal" evidence="9">
    <location>
        <begin position="32"/>
        <end position="80"/>
    </location>
</feature>
<evidence type="ECO:0000256" key="4">
    <source>
        <dbReference type="ARBA" id="ARBA00023029"/>
    </source>
</evidence>
<gene>
    <name evidence="10" type="ORF">FM111_12490</name>
</gene>
<keyword evidence="4" id="KW-0799">Topoisomerase</keyword>
<dbReference type="InterPro" id="IPR001631">
    <property type="entry name" value="TopoI"/>
</dbReference>
<dbReference type="Pfam" id="PF21338">
    <property type="entry name" value="Top1B_N_bact"/>
    <property type="match status" value="1"/>
</dbReference>
<dbReference type="GO" id="GO:0003917">
    <property type="term" value="F:DNA topoisomerase type I (single strand cut, ATP-independent) activity"/>
    <property type="evidence" value="ECO:0007669"/>
    <property type="project" value="UniProtKB-EC"/>
</dbReference>
<comment type="similarity">
    <text evidence="2">Belongs to the type IB topoisomerase family.</text>
</comment>
<dbReference type="Gene3D" id="3.90.15.10">
    <property type="entry name" value="Topoisomerase I, Chain A, domain 3"/>
    <property type="match status" value="1"/>
</dbReference>
<evidence type="ECO:0000259" key="9">
    <source>
        <dbReference type="Pfam" id="PF21338"/>
    </source>
</evidence>
<dbReference type="InterPro" id="IPR049331">
    <property type="entry name" value="Top1B_N_bact"/>
</dbReference>
<evidence type="ECO:0000313" key="10">
    <source>
        <dbReference type="EMBL" id="SJM67064.1"/>
    </source>
</evidence>
<name>A0A1R4GG39_BREDI</name>
<accession>A0A1R4GG39</accession>
<evidence type="ECO:0000256" key="2">
    <source>
        <dbReference type="ARBA" id="ARBA00006645"/>
    </source>
</evidence>
<dbReference type="Pfam" id="PF01028">
    <property type="entry name" value="Topoisom_I"/>
    <property type="match status" value="1"/>
</dbReference>